<evidence type="ECO:0000313" key="2">
    <source>
        <dbReference type="Proteomes" id="UP000280696"/>
    </source>
</evidence>
<dbReference type="Proteomes" id="UP000280696">
    <property type="component" value="Unassembled WGS sequence"/>
</dbReference>
<protein>
    <submittedName>
        <fullName evidence="1">Uncharacterized protein</fullName>
    </submittedName>
</protein>
<proteinExistence type="predicted"/>
<keyword evidence="2" id="KW-1185">Reference proteome</keyword>
<sequence length="208" mass="23829">MSAEPNNWRPHGKIIYQKQNFIVKQVAMLPEKASEYDSTPGYTCCPIQSWQYTDLHKLFDDWRKQFAKAPENGICKRIPCICYPDAITFRTTYLAGLKHSILIKTMDDNLLRGWENARLVAHDTVTKATKSKDLKEICKVIGYPPFIIAALGKALLKFEDGDPMPVIARFYEELITGILCTPVDKLDELAFKLSDKTWEVIDSAEFNY</sequence>
<comment type="caution">
    <text evidence="1">The sequence shown here is derived from an EMBL/GenBank/DDBJ whole genome shotgun (WGS) entry which is preliminary data.</text>
</comment>
<reference evidence="1 2" key="1">
    <citation type="submission" date="2018-09" db="EMBL/GenBank/DDBJ databases">
        <title>Murine metabolic-syndrome-specific gut microbial biobank.</title>
        <authorList>
            <person name="Liu C."/>
        </authorList>
    </citation>
    <scope>NUCLEOTIDE SEQUENCE [LARGE SCALE GENOMIC DNA]</scope>
    <source>
        <strain evidence="1 2">0.1xD8-82</strain>
    </source>
</reference>
<gene>
    <name evidence="1" type="ORF">D7V94_21375</name>
</gene>
<organism evidence="1 2">
    <name type="scientific">Parablautia intestinalis</name>
    <dbReference type="NCBI Taxonomy" id="2320100"/>
    <lineage>
        <taxon>Bacteria</taxon>
        <taxon>Bacillati</taxon>
        <taxon>Bacillota</taxon>
        <taxon>Clostridia</taxon>
        <taxon>Lachnospirales</taxon>
        <taxon>Lachnospiraceae</taxon>
        <taxon>Parablautia</taxon>
    </lineage>
</organism>
<accession>A0A3A9A7K2</accession>
<dbReference type="AlphaFoldDB" id="A0A3A9A7K2"/>
<evidence type="ECO:0000313" key="1">
    <source>
        <dbReference type="EMBL" id="RKI87234.1"/>
    </source>
</evidence>
<name>A0A3A9A7K2_9FIRM</name>
<dbReference type="EMBL" id="RAYQ01000044">
    <property type="protein sequence ID" value="RKI87234.1"/>
    <property type="molecule type" value="Genomic_DNA"/>
</dbReference>